<dbReference type="Pfam" id="PF03401">
    <property type="entry name" value="TctC"/>
    <property type="match status" value="1"/>
</dbReference>
<evidence type="ECO:0000256" key="1">
    <source>
        <dbReference type="ARBA" id="ARBA00006987"/>
    </source>
</evidence>
<evidence type="ECO:0000313" key="3">
    <source>
        <dbReference type="EMBL" id="ARU06405.1"/>
    </source>
</evidence>
<dbReference type="PANTHER" id="PTHR42928:SF5">
    <property type="entry name" value="BLR1237 PROTEIN"/>
    <property type="match status" value="1"/>
</dbReference>
<dbReference type="RefSeq" id="WP_087283517.1">
    <property type="nucleotide sequence ID" value="NZ_CP021455.1"/>
</dbReference>
<dbReference type="CDD" id="cd07012">
    <property type="entry name" value="PBP2_Bug_TTT"/>
    <property type="match status" value="1"/>
</dbReference>
<dbReference type="InterPro" id="IPR042100">
    <property type="entry name" value="Bug_dom1"/>
</dbReference>
<name>A0A1Y0ERV9_9BURK</name>
<evidence type="ECO:0008006" key="5">
    <source>
        <dbReference type="Google" id="ProtNLM"/>
    </source>
</evidence>
<dbReference type="Gene3D" id="3.40.190.10">
    <property type="entry name" value="Periplasmic binding protein-like II"/>
    <property type="match status" value="1"/>
</dbReference>
<gene>
    <name evidence="3" type="ORF">CCO03_18630</name>
</gene>
<dbReference type="EMBL" id="CP021455">
    <property type="protein sequence ID" value="ARU06405.1"/>
    <property type="molecule type" value="Genomic_DNA"/>
</dbReference>
<feature type="chain" id="PRO_5011004520" description="ABC transporter substrate-binding protein" evidence="2">
    <location>
        <begin position="25"/>
        <end position="328"/>
    </location>
</feature>
<feature type="signal peptide" evidence="2">
    <location>
        <begin position="1"/>
        <end position="24"/>
    </location>
</feature>
<organism evidence="3 4">
    <name type="scientific">Comamonas serinivorans</name>
    <dbReference type="NCBI Taxonomy" id="1082851"/>
    <lineage>
        <taxon>Bacteria</taxon>
        <taxon>Pseudomonadati</taxon>
        <taxon>Pseudomonadota</taxon>
        <taxon>Betaproteobacteria</taxon>
        <taxon>Burkholderiales</taxon>
        <taxon>Comamonadaceae</taxon>
        <taxon>Comamonas</taxon>
    </lineage>
</organism>
<dbReference type="Proteomes" id="UP000196138">
    <property type="component" value="Chromosome"/>
</dbReference>
<dbReference type="PANTHER" id="PTHR42928">
    <property type="entry name" value="TRICARBOXYLATE-BINDING PROTEIN"/>
    <property type="match status" value="1"/>
</dbReference>
<proteinExistence type="inferred from homology"/>
<dbReference type="SUPFAM" id="SSF53850">
    <property type="entry name" value="Periplasmic binding protein-like II"/>
    <property type="match status" value="1"/>
</dbReference>
<dbReference type="AlphaFoldDB" id="A0A1Y0ERV9"/>
<evidence type="ECO:0000256" key="2">
    <source>
        <dbReference type="SAM" id="SignalP"/>
    </source>
</evidence>
<dbReference type="InterPro" id="IPR005064">
    <property type="entry name" value="BUG"/>
</dbReference>
<dbReference type="KEGG" id="cser:CCO03_18630"/>
<dbReference type="OrthoDB" id="8678477at2"/>
<protein>
    <recommendedName>
        <fullName evidence="5">ABC transporter substrate-binding protein</fullName>
    </recommendedName>
</protein>
<reference evidence="3 4" key="1">
    <citation type="submission" date="2017-05" db="EMBL/GenBank/DDBJ databases">
        <authorList>
            <person name="Song R."/>
            <person name="Chenine A.L."/>
            <person name="Ruprecht R.M."/>
        </authorList>
    </citation>
    <scope>NUCLEOTIDE SEQUENCE [LARGE SCALE GENOMIC DNA]</scope>
    <source>
        <strain evidence="3 4">DSM 26136</strain>
    </source>
</reference>
<keyword evidence="2" id="KW-0732">Signal</keyword>
<evidence type="ECO:0000313" key="4">
    <source>
        <dbReference type="Proteomes" id="UP000196138"/>
    </source>
</evidence>
<comment type="similarity">
    <text evidence="1">Belongs to the UPF0065 (bug) family.</text>
</comment>
<sequence>MQRRDFCRTAGLAALATTAPWAQAADEAFPSKPIKIIVPSPPGGQNDTLARNIGVAASKTLGQPIVVDYKPGVGGSLGSEFVARSPADGYTLLISLSATLAVSSAVYSKLKYDPRADLRCVTEVILSRGVLVVNSALPIHDIQGLIAYSKARPDQLAMANWGLGSAAHTTQDILNRQFGAKLLQVPYKGETQILTDLIGGQVGFAMLSAPTTQANLQGGKIRPIAIVGTQRLAILPGVKTMTEQGFFHESWDMDGPLGLFAPKDTPLPILRKLNAAFAPAATTPRMQAFAKEFGVTLLGNGLDDAQAHFLKYFDAIKKVTQATGVILD</sequence>
<accession>A0A1Y0ERV9</accession>
<dbReference type="Gene3D" id="3.40.190.150">
    <property type="entry name" value="Bordetella uptake gene, domain 1"/>
    <property type="match status" value="1"/>
</dbReference>
<dbReference type="PIRSF" id="PIRSF017082">
    <property type="entry name" value="YflP"/>
    <property type="match status" value="1"/>
</dbReference>
<keyword evidence="4" id="KW-1185">Reference proteome</keyword>